<dbReference type="OMA" id="VHERKIW"/>
<dbReference type="GO" id="GO:0004674">
    <property type="term" value="F:protein serine/threonine kinase activity"/>
    <property type="evidence" value="ECO:0007669"/>
    <property type="project" value="UniProtKB-KW"/>
</dbReference>
<keyword evidence="5 10" id="KW-0418">Kinase</keyword>
<dbReference type="AlphaFoldDB" id="A0A177DCH6"/>
<feature type="domain" description="Protein kinase" evidence="9">
    <location>
        <begin position="23"/>
        <end position="305"/>
    </location>
</feature>
<gene>
    <name evidence="10" type="ORF">CC77DRAFT_260375</name>
</gene>
<dbReference type="Proteomes" id="UP000077248">
    <property type="component" value="Unassembled WGS sequence"/>
</dbReference>
<keyword evidence="4" id="KW-0547">Nucleotide-binding</keyword>
<evidence type="ECO:0000256" key="4">
    <source>
        <dbReference type="ARBA" id="ARBA00022741"/>
    </source>
</evidence>
<dbReference type="KEGG" id="aalt:CC77DRAFT_260375"/>
<dbReference type="InterPro" id="IPR011009">
    <property type="entry name" value="Kinase-like_dom_sf"/>
</dbReference>
<evidence type="ECO:0000256" key="7">
    <source>
        <dbReference type="ARBA" id="ARBA00047899"/>
    </source>
</evidence>
<evidence type="ECO:0000256" key="1">
    <source>
        <dbReference type="ARBA" id="ARBA00012513"/>
    </source>
</evidence>
<dbReference type="RefSeq" id="XP_018382934.1">
    <property type="nucleotide sequence ID" value="XM_018530897.1"/>
</dbReference>
<dbReference type="GO" id="GO:0005524">
    <property type="term" value="F:ATP binding"/>
    <property type="evidence" value="ECO:0007669"/>
    <property type="project" value="UniProtKB-KW"/>
</dbReference>
<evidence type="ECO:0000256" key="6">
    <source>
        <dbReference type="ARBA" id="ARBA00022840"/>
    </source>
</evidence>
<evidence type="ECO:0000313" key="10">
    <source>
        <dbReference type="EMBL" id="OAG17513.1"/>
    </source>
</evidence>
<reference evidence="10 11" key="1">
    <citation type="submission" date="2016-05" db="EMBL/GenBank/DDBJ databases">
        <title>Comparative analysis of secretome profiles of manganese(II)-oxidizing ascomycete fungi.</title>
        <authorList>
            <consortium name="DOE Joint Genome Institute"/>
            <person name="Zeiner C.A."/>
            <person name="Purvine S.O."/>
            <person name="Zink E.M."/>
            <person name="Wu S."/>
            <person name="Pasa-Tolic L."/>
            <person name="Chaput D.L."/>
            <person name="Haridas S."/>
            <person name="Grigoriev I.V."/>
            <person name="Santelli C.M."/>
            <person name="Hansel C.M."/>
        </authorList>
    </citation>
    <scope>NUCLEOTIDE SEQUENCE [LARGE SCALE GENOMIC DNA]</scope>
    <source>
        <strain evidence="10 11">SRC1lrK2f</strain>
    </source>
</reference>
<dbReference type="SMART" id="SM00220">
    <property type="entry name" value="S_TKc"/>
    <property type="match status" value="1"/>
</dbReference>
<protein>
    <recommendedName>
        <fullName evidence="1">non-specific serine/threonine protein kinase</fullName>
        <ecNumber evidence="1">2.7.11.1</ecNumber>
    </recommendedName>
</protein>
<dbReference type="Gene3D" id="1.10.510.10">
    <property type="entry name" value="Transferase(Phosphotransferase) domain 1"/>
    <property type="match status" value="1"/>
</dbReference>
<evidence type="ECO:0000256" key="8">
    <source>
        <dbReference type="ARBA" id="ARBA00048679"/>
    </source>
</evidence>
<name>A0A177DCH6_ALTAL</name>
<dbReference type="PANTHER" id="PTHR43671">
    <property type="entry name" value="SERINE/THREONINE-PROTEIN KINASE NEK"/>
    <property type="match status" value="1"/>
</dbReference>
<dbReference type="InterPro" id="IPR000719">
    <property type="entry name" value="Prot_kinase_dom"/>
</dbReference>
<evidence type="ECO:0000256" key="2">
    <source>
        <dbReference type="ARBA" id="ARBA00022527"/>
    </source>
</evidence>
<dbReference type="SUPFAM" id="SSF56112">
    <property type="entry name" value="Protein kinase-like (PK-like)"/>
    <property type="match status" value="1"/>
</dbReference>
<dbReference type="STRING" id="5599.A0A177DCH6"/>
<dbReference type="PANTHER" id="PTHR43671:SF98">
    <property type="entry name" value="SERINE_THREONINE-PROTEIN KINASE NEK11"/>
    <property type="match status" value="1"/>
</dbReference>
<comment type="catalytic activity">
    <reaction evidence="8">
        <text>L-seryl-[protein] + ATP = O-phospho-L-seryl-[protein] + ADP + H(+)</text>
        <dbReference type="Rhea" id="RHEA:17989"/>
        <dbReference type="Rhea" id="RHEA-COMP:9863"/>
        <dbReference type="Rhea" id="RHEA-COMP:11604"/>
        <dbReference type="ChEBI" id="CHEBI:15378"/>
        <dbReference type="ChEBI" id="CHEBI:29999"/>
        <dbReference type="ChEBI" id="CHEBI:30616"/>
        <dbReference type="ChEBI" id="CHEBI:83421"/>
        <dbReference type="ChEBI" id="CHEBI:456216"/>
        <dbReference type="EC" id="2.7.11.1"/>
    </reaction>
</comment>
<dbReference type="EC" id="2.7.11.1" evidence="1"/>
<evidence type="ECO:0000256" key="5">
    <source>
        <dbReference type="ARBA" id="ARBA00022777"/>
    </source>
</evidence>
<sequence>MTKICKKLSVQYRRQAREKWTVIQRLGTMDGGLNGGISKVRCDNPSAKGMVFIEKRFDKRLFEYGIPSKEIQILHQIQDHDYITKMVDHFRDKSILEGAVYMEYCDVGSMADVAQGVAKGAYVNERKIWHWFDELASALTYCHRGPQPEMNDEQIFQSGWSRIYHRDIKPGNILLTIANGQVVAKLADFGYAVTEDSLAACPNREEAIVQPGGTPGFFAPEFPFFSGASDIWQLGLSMICACTGIKSPRSKENPNGQMWNKGRPAGARYSVELSGVIKMCLEEHYARRVQAYPLLVFINSCYQTIRNKLPIDRWPAMVFDRSEDHGKAVSPPEHRRPRHHYTGLEGAVNPAYGGNYPGPQLRVPGGMMPFYGAGYHGDGNGW</sequence>
<dbReference type="GO" id="GO:0005634">
    <property type="term" value="C:nucleus"/>
    <property type="evidence" value="ECO:0007669"/>
    <property type="project" value="TreeGrafter"/>
</dbReference>
<accession>A0A177DCH6</accession>
<dbReference type="PROSITE" id="PS50011">
    <property type="entry name" value="PROTEIN_KINASE_DOM"/>
    <property type="match status" value="1"/>
</dbReference>
<dbReference type="InterPro" id="IPR008271">
    <property type="entry name" value="Ser/Thr_kinase_AS"/>
</dbReference>
<keyword evidence="3" id="KW-0808">Transferase</keyword>
<proteinExistence type="predicted"/>
<keyword evidence="6" id="KW-0067">ATP-binding</keyword>
<comment type="catalytic activity">
    <reaction evidence="7">
        <text>L-threonyl-[protein] + ATP = O-phospho-L-threonyl-[protein] + ADP + H(+)</text>
        <dbReference type="Rhea" id="RHEA:46608"/>
        <dbReference type="Rhea" id="RHEA-COMP:11060"/>
        <dbReference type="Rhea" id="RHEA-COMP:11605"/>
        <dbReference type="ChEBI" id="CHEBI:15378"/>
        <dbReference type="ChEBI" id="CHEBI:30013"/>
        <dbReference type="ChEBI" id="CHEBI:30616"/>
        <dbReference type="ChEBI" id="CHEBI:61977"/>
        <dbReference type="ChEBI" id="CHEBI:456216"/>
        <dbReference type="EC" id="2.7.11.1"/>
    </reaction>
</comment>
<dbReference type="Pfam" id="PF00069">
    <property type="entry name" value="Pkinase"/>
    <property type="match status" value="1"/>
</dbReference>
<dbReference type="InterPro" id="IPR050660">
    <property type="entry name" value="NEK_Ser/Thr_kinase"/>
</dbReference>
<dbReference type="PROSITE" id="PS00108">
    <property type="entry name" value="PROTEIN_KINASE_ST"/>
    <property type="match status" value="1"/>
</dbReference>
<keyword evidence="2" id="KW-0723">Serine/threonine-protein kinase</keyword>
<dbReference type="VEuPathDB" id="FungiDB:CC77DRAFT_260375"/>
<evidence type="ECO:0000256" key="3">
    <source>
        <dbReference type="ARBA" id="ARBA00022679"/>
    </source>
</evidence>
<organism evidence="10 11">
    <name type="scientific">Alternaria alternata</name>
    <name type="common">Alternaria rot fungus</name>
    <name type="synonym">Torula alternata</name>
    <dbReference type="NCBI Taxonomy" id="5599"/>
    <lineage>
        <taxon>Eukaryota</taxon>
        <taxon>Fungi</taxon>
        <taxon>Dikarya</taxon>
        <taxon>Ascomycota</taxon>
        <taxon>Pezizomycotina</taxon>
        <taxon>Dothideomycetes</taxon>
        <taxon>Pleosporomycetidae</taxon>
        <taxon>Pleosporales</taxon>
        <taxon>Pleosporineae</taxon>
        <taxon>Pleosporaceae</taxon>
        <taxon>Alternaria</taxon>
        <taxon>Alternaria sect. Alternaria</taxon>
        <taxon>Alternaria alternata complex</taxon>
    </lineage>
</organism>
<dbReference type="EMBL" id="KV441486">
    <property type="protein sequence ID" value="OAG17513.1"/>
    <property type="molecule type" value="Genomic_DNA"/>
</dbReference>
<dbReference type="GeneID" id="29116491"/>
<keyword evidence="11" id="KW-1185">Reference proteome</keyword>
<evidence type="ECO:0000259" key="9">
    <source>
        <dbReference type="PROSITE" id="PS50011"/>
    </source>
</evidence>
<evidence type="ECO:0000313" key="11">
    <source>
        <dbReference type="Proteomes" id="UP000077248"/>
    </source>
</evidence>